<reference evidence="1 2" key="1">
    <citation type="submission" date="2024-04" db="EMBL/GenBank/DDBJ databases">
        <title>Tritrichomonas musculus Genome.</title>
        <authorList>
            <person name="Alves-Ferreira E."/>
            <person name="Grigg M."/>
            <person name="Lorenzi H."/>
            <person name="Galac M."/>
        </authorList>
    </citation>
    <scope>NUCLEOTIDE SEQUENCE [LARGE SCALE GENOMIC DNA]</scope>
    <source>
        <strain evidence="1 2">EAF2021</strain>
    </source>
</reference>
<dbReference type="Proteomes" id="UP001470230">
    <property type="component" value="Unassembled WGS sequence"/>
</dbReference>
<dbReference type="EMBL" id="JAPFFF010000008">
    <property type="protein sequence ID" value="KAK8884630.1"/>
    <property type="molecule type" value="Genomic_DNA"/>
</dbReference>
<sequence length="107" mass="12282">MLYDTRLDKKTEPIYTEETALVAAIKLKNIEIVQLLLSRDNIDVNFRVKLTCLNISKKEIPTVQEALFCRNIEIVKLSLGNKNIDVNAKQLIIAKKQNVPDIWMNKA</sequence>
<proteinExistence type="predicted"/>
<dbReference type="Pfam" id="PF00023">
    <property type="entry name" value="Ank"/>
    <property type="match status" value="1"/>
</dbReference>
<accession>A0ABR2K3H1</accession>
<dbReference type="Gene3D" id="1.25.40.20">
    <property type="entry name" value="Ankyrin repeat-containing domain"/>
    <property type="match status" value="1"/>
</dbReference>
<keyword evidence="2" id="KW-1185">Reference proteome</keyword>
<evidence type="ECO:0000313" key="1">
    <source>
        <dbReference type="EMBL" id="KAK8884630.1"/>
    </source>
</evidence>
<evidence type="ECO:0008006" key="3">
    <source>
        <dbReference type="Google" id="ProtNLM"/>
    </source>
</evidence>
<dbReference type="InterPro" id="IPR002110">
    <property type="entry name" value="Ankyrin_rpt"/>
</dbReference>
<organism evidence="1 2">
    <name type="scientific">Tritrichomonas musculus</name>
    <dbReference type="NCBI Taxonomy" id="1915356"/>
    <lineage>
        <taxon>Eukaryota</taxon>
        <taxon>Metamonada</taxon>
        <taxon>Parabasalia</taxon>
        <taxon>Tritrichomonadida</taxon>
        <taxon>Tritrichomonadidae</taxon>
        <taxon>Tritrichomonas</taxon>
    </lineage>
</organism>
<comment type="caution">
    <text evidence="1">The sequence shown here is derived from an EMBL/GenBank/DDBJ whole genome shotgun (WGS) entry which is preliminary data.</text>
</comment>
<protein>
    <recommendedName>
        <fullName evidence="3">Ankyrin repeat protein</fullName>
    </recommendedName>
</protein>
<evidence type="ECO:0000313" key="2">
    <source>
        <dbReference type="Proteomes" id="UP001470230"/>
    </source>
</evidence>
<gene>
    <name evidence="1" type="ORF">M9Y10_043746</name>
</gene>
<dbReference type="InterPro" id="IPR036770">
    <property type="entry name" value="Ankyrin_rpt-contain_sf"/>
</dbReference>
<name>A0ABR2K3H1_9EUKA</name>
<dbReference type="SUPFAM" id="SSF48403">
    <property type="entry name" value="Ankyrin repeat"/>
    <property type="match status" value="1"/>
</dbReference>